<evidence type="ECO:0000256" key="2">
    <source>
        <dbReference type="SAM" id="SignalP"/>
    </source>
</evidence>
<proteinExistence type="predicted"/>
<dbReference type="Proteomes" id="UP000261620">
    <property type="component" value="Unplaced"/>
</dbReference>
<sequence length="550" mass="60880">LLHLHLHLMWVATQTQVQSQGQDNTETPWRQVIQWENNGRVFSLLNSGAEYVPVGARAQDRGHRVVVADTHLHSPRRPQGGNVRRQAPFRGSSETVRGQARHPFGFGQVPDNWRQTSSSAGGGQFQGSSGTQFRQSAGSSSSSSSFSSSSYNLPSYPQYPFPQQGPFQQTSWDSSFVEGPIRSYEPPFQTALGGGYGGGTHSAGRGYTGGGYGGGLAPVLPGSPSDFTDEAYRYYQSYGYGPNPGVPSRAAQPPFTDGLDHRYTQSLYNEDSAPVVPGFDVNQAAPVTVDRTGPAGQAPIRSPQYEQFPPFGRPQPIRPGRTSANSALENPSINVGSVYRPEQRGLPDLVPDPNYVQASTYIQRAHMYSLRCAAEEKCLSSTAYGPETTDYDVRVLLRFPQRVKNKGTADFMPNRPRHTWEWHSCHQHFHSMDEFSHYDLLEVSTGRKVAEGHKASFCLEDTTCDFGHLKRYACTTHTQGLSPGCYDTYNADIDCQWIDITDIQPGNYILKLQVNPKFLVLESDFTNNVVRCNIHYTGRFVTTNNCKIAQ</sequence>
<reference evidence="3" key="2">
    <citation type="submission" date="2025-09" db="UniProtKB">
        <authorList>
            <consortium name="Ensembl"/>
        </authorList>
    </citation>
    <scope>IDENTIFICATION</scope>
</reference>
<dbReference type="Ensembl" id="ENSMMOT00000000014.1">
    <property type="protein sequence ID" value="ENSMMOP00000000014.1"/>
    <property type="gene ID" value="ENSMMOG00000000012.1"/>
</dbReference>
<dbReference type="GO" id="GO:0004720">
    <property type="term" value="F:protein-lysine 6-oxidase activity"/>
    <property type="evidence" value="ECO:0007669"/>
    <property type="project" value="TreeGrafter"/>
</dbReference>
<evidence type="ECO:0000313" key="4">
    <source>
        <dbReference type="Proteomes" id="UP000261620"/>
    </source>
</evidence>
<organism evidence="3 4">
    <name type="scientific">Mola mola</name>
    <name type="common">Ocean sunfish</name>
    <name type="synonym">Tetraodon mola</name>
    <dbReference type="NCBI Taxonomy" id="94237"/>
    <lineage>
        <taxon>Eukaryota</taxon>
        <taxon>Metazoa</taxon>
        <taxon>Chordata</taxon>
        <taxon>Craniata</taxon>
        <taxon>Vertebrata</taxon>
        <taxon>Euteleostomi</taxon>
        <taxon>Actinopterygii</taxon>
        <taxon>Neopterygii</taxon>
        <taxon>Teleostei</taxon>
        <taxon>Neoteleostei</taxon>
        <taxon>Acanthomorphata</taxon>
        <taxon>Eupercaria</taxon>
        <taxon>Tetraodontiformes</taxon>
        <taxon>Molidae</taxon>
        <taxon>Mola</taxon>
    </lineage>
</organism>
<feature type="region of interest" description="Disordered" evidence="1">
    <location>
        <begin position="242"/>
        <end position="261"/>
    </location>
</feature>
<feature type="compositionally biased region" description="Low complexity" evidence="1">
    <location>
        <begin position="126"/>
        <end position="149"/>
    </location>
</feature>
<accession>A0A3Q3VV61</accession>
<dbReference type="STRING" id="94237.ENSMMOP00000000014"/>
<feature type="compositionally biased region" description="Polar residues" evidence="1">
    <location>
        <begin position="322"/>
        <end position="334"/>
    </location>
</feature>
<dbReference type="PANTHER" id="PTHR45817">
    <property type="entry name" value="LYSYL OXIDASE-LIKE-RELATED"/>
    <property type="match status" value="1"/>
</dbReference>
<keyword evidence="2" id="KW-0732">Signal</keyword>
<evidence type="ECO:0000256" key="1">
    <source>
        <dbReference type="SAM" id="MobiDB-lite"/>
    </source>
</evidence>
<dbReference type="OMA" id="SATPWRQ"/>
<keyword evidence="4" id="KW-1185">Reference proteome</keyword>
<feature type="region of interest" description="Disordered" evidence="1">
    <location>
        <begin position="71"/>
        <end position="149"/>
    </location>
</feature>
<feature type="region of interest" description="Disordered" evidence="1">
    <location>
        <begin position="289"/>
        <end position="334"/>
    </location>
</feature>
<feature type="chain" id="PRO_5018781370" evidence="2">
    <location>
        <begin position="20"/>
        <end position="550"/>
    </location>
</feature>
<name>A0A3Q3VV61_MOLML</name>
<dbReference type="PANTHER" id="PTHR45817:SF8">
    <property type="entry name" value="LYSYL OXIDASE HOMOLOG 1"/>
    <property type="match status" value="1"/>
</dbReference>
<dbReference type="GO" id="GO:0030199">
    <property type="term" value="P:collagen fibril organization"/>
    <property type="evidence" value="ECO:0007669"/>
    <property type="project" value="TreeGrafter"/>
</dbReference>
<reference evidence="3" key="1">
    <citation type="submission" date="2025-08" db="UniProtKB">
        <authorList>
            <consortium name="Ensembl"/>
        </authorList>
    </citation>
    <scope>IDENTIFICATION</scope>
</reference>
<dbReference type="InterPro" id="IPR050912">
    <property type="entry name" value="LOX-like_protein"/>
</dbReference>
<protein>
    <submittedName>
        <fullName evidence="3">Uncharacterized protein</fullName>
    </submittedName>
</protein>
<evidence type="ECO:0000313" key="3">
    <source>
        <dbReference type="Ensembl" id="ENSMMOP00000000014.1"/>
    </source>
</evidence>
<dbReference type="InterPro" id="IPR001695">
    <property type="entry name" value="Lysyl_oxidase"/>
</dbReference>
<dbReference type="GO" id="GO:0005507">
    <property type="term" value="F:copper ion binding"/>
    <property type="evidence" value="ECO:0007669"/>
    <property type="project" value="InterPro"/>
</dbReference>
<dbReference type="AlphaFoldDB" id="A0A3Q3VV61"/>
<feature type="signal peptide" evidence="2">
    <location>
        <begin position="1"/>
        <end position="19"/>
    </location>
</feature>
<dbReference type="Pfam" id="PF01186">
    <property type="entry name" value="Lysyl_oxidase"/>
    <property type="match status" value="1"/>
</dbReference>
<dbReference type="GO" id="GO:0005615">
    <property type="term" value="C:extracellular space"/>
    <property type="evidence" value="ECO:0007669"/>
    <property type="project" value="TreeGrafter"/>
</dbReference>
<dbReference type="PRINTS" id="PR00074">
    <property type="entry name" value="LYSYLOXIDASE"/>
</dbReference>